<feature type="region of interest" description="Disordered" evidence="1">
    <location>
        <begin position="1"/>
        <end position="23"/>
    </location>
</feature>
<proteinExistence type="predicted"/>
<feature type="compositionally biased region" description="Pro residues" evidence="1">
    <location>
        <begin position="1"/>
        <end position="19"/>
    </location>
</feature>
<evidence type="ECO:0000313" key="3">
    <source>
        <dbReference type="Proteomes" id="UP000054350"/>
    </source>
</evidence>
<name>A0A0L0S921_ALLM3</name>
<organism evidence="2 3">
    <name type="scientific">Allomyces macrogynus (strain ATCC 38327)</name>
    <name type="common">Allomyces javanicus var. macrogynus</name>
    <dbReference type="NCBI Taxonomy" id="578462"/>
    <lineage>
        <taxon>Eukaryota</taxon>
        <taxon>Fungi</taxon>
        <taxon>Fungi incertae sedis</taxon>
        <taxon>Blastocladiomycota</taxon>
        <taxon>Blastocladiomycetes</taxon>
        <taxon>Blastocladiales</taxon>
        <taxon>Blastocladiaceae</taxon>
        <taxon>Allomyces</taxon>
    </lineage>
</organism>
<sequence length="239" mass="26078">MPPPLPPPGHATPTPQPRSPRPHRITTVRDLLERILGHLPLQAKSRLIAAFPTTLPPLADLLDSPFIFPPNRALIVEPIPRARDLPTVLSIAFRAPGWHTAELDLTGTLITRGITLAQIANAVPMLQVLRCSLAKPHLVALDVREIGECRALPPPRPGEKVDEEFDTRVVEIPRREPMWSGLRRCVVAIGMGKTEPVRPSASAVGSMLPGLAAAGSCKTTTREYPADKWLFFRTGGKRA</sequence>
<evidence type="ECO:0000313" key="2">
    <source>
        <dbReference type="EMBL" id="KNE58905.1"/>
    </source>
</evidence>
<reference evidence="2 3" key="1">
    <citation type="submission" date="2009-11" db="EMBL/GenBank/DDBJ databases">
        <title>Annotation of Allomyces macrogynus ATCC 38327.</title>
        <authorList>
            <consortium name="The Broad Institute Genome Sequencing Platform"/>
            <person name="Russ C."/>
            <person name="Cuomo C."/>
            <person name="Burger G."/>
            <person name="Gray M.W."/>
            <person name="Holland P.W.H."/>
            <person name="King N."/>
            <person name="Lang F.B.F."/>
            <person name="Roger A.J."/>
            <person name="Ruiz-Trillo I."/>
            <person name="Young S.K."/>
            <person name="Zeng Q."/>
            <person name="Gargeya S."/>
            <person name="Fitzgerald M."/>
            <person name="Haas B."/>
            <person name="Abouelleil A."/>
            <person name="Alvarado L."/>
            <person name="Arachchi H.M."/>
            <person name="Berlin A."/>
            <person name="Chapman S.B."/>
            <person name="Gearin G."/>
            <person name="Goldberg J."/>
            <person name="Griggs A."/>
            <person name="Gujja S."/>
            <person name="Hansen M."/>
            <person name="Heiman D."/>
            <person name="Howarth C."/>
            <person name="Larimer J."/>
            <person name="Lui A."/>
            <person name="MacDonald P.J.P."/>
            <person name="McCowen C."/>
            <person name="Montmayeur A."/>
            <person name="Murphy C."/>
            <person name="Neiman D."/>
            <person name="Pearson M."/>
            <person name="Priest M."/>
            <person name="Roberts A."/>
            <person name="Saif S."/>
            <person name="Shea T."/>
            <person name="Sisk P."/>
            <person name="Stolte C."/>
            <person name="Sykes S."/>
            <person name="Wortman J."/>
            <person name="Nusbaum C."/>
            <person name="Birren B."/>
        </authorList>
    </citation>
    <scope>NUCLEOTIDE SEQUENCE [LARGE SCALE GENOMIC DNA]</scope>
    <source>
        <strain evidence="2 3">ATCC 38327</strain>
    </source>
</reference>
<reference evidence="3" key="2">
    <citation type="submission" date="2009-11" db="EMBL/GenBank/DDBJ databases">
        <title>The Genome Sequence of Allomyces macrogynus strain ATCC 38327.</title>
        <authorList>
            <consortium name="The Broad Institute Genome Sequencing Platform"/>
            <person name="Russ C."/>
            <person name="Cuomo C."/>
            <person name="Shea T."/>
            <person name="Young S.K."/>
            <person name="Zeng Q."/>
            <person name="Koehrsen M."/>
            <person name="Haas B."/>
            <person name="Borodovsky M."/>
            <person name="Guigo R."/>
            <person name="Alvarado L."/>
            <person name="Berlin A."/>
            <person name="Borenstein D."/>
            <person name="Chen Z."/>
            <person name="Engels R."/>
            <person name="Freedman E."/>
            <person name="Gellesch M."/>
            <person name="Goldberg J."/>
            <person name="Griggs A."/>
            <person name="Gujja S."/>
            <person name="Heiman D."/>
            <person name="Hepburn T."/>
            <person name="Howarth C."/>
            <person name="Jen D."/>
            <person name="Larson L."/>
            <person name="Lewis B."/>
            <person name="Mehta T."/>
            <person name="Park D."/>
            <person name="Pearson M."/>
            <person name="Roberts A."/>
            <person name="Saif S."/>
            <person name="Shenoy N."/>
            <person name="Sisk P."/>
            <person name="Stolte C."/>
            <person name="Sykes S."/>
            <person name="Walk T."/>
            <person name="White J."/>
            <person name="Yandava C."/>
            <person name="Burger G."/>
            <person name="Gray M.W."/>
            <person name="Holland P.W.H."/>
            <person name="King N."/>
            <person name="Lang F.B.F."/>
            <person name="Roger A.J."/>
            <person name="Ruiz-Trillo I."/>
            <person name="Lander E."/>
            <person name="Nusbaum C."/>
        </authorList>
    </citation>
    <scope>NUCLEOTIDE SEQUENCE [LARGE SCALE GENOMIC DNA]</scope>
    <source>
        <strain evidence="3">ATCC 38327</strain>
    </source>
</reference>
<evidence type="ECO:0000256" key="1">
    <source>
        <dbReference type="SAM" id="MobiDB-lite"/>
    </source>
</evidence>
<dbReference type="Proteomes" id="UP000054350">
    <property type="component" value="Unassembled WGS sequence"/>
</dbReference>
<protein>
    <submittedName>
        <fullName evidence="2">Uncharacterized protein</fullName>
    </submittedName>
</protein>
<gene>
    <name evidence="2" type="ORF">AMAG_04442</name>
</gene>
<dbReference type="VEuPathDB" id="FungiDB:AMAG_04442"/>
<accession>A0A0L0S921</accession>
<dbReference type="EMBL" id="GG745333">
    <property type="protein sequence ID" value="KNE58905.1"/>
    <property type="molecule type" value="Genomic_DNA"/>
</dbReference>
<keyword evidence="3" id="KW-1185">Reference proteome</keyword>
<dbReference type="AlphaFoldDB" id="A0A0L0S921"/>